<feature type="signal peptide" evidence="10">
    <location>
        <begin position="1"/>
        <end position="24"/>
    </location>
</feature>
<dbReference type="InterPro" id="IPR001579">
    <property type="entry name" value="Glyco_hydro_18_chit_AS"/>
</dbReference>
<evidence type="ECO:0000256" key="2">
    <source>
        <dbReference type="ARBA" id="ARBA00012729"/>
    </source>
</evidence>
<keyword evidence="7" id="KW-0624">Polysaccharide degradation</keyword>
<dbReference type="GO" id="GO:0000272">
    <property type="term" value="P:polysaccharide catabolic process"/>
    <property type="evidence" value="ECO:0007669"/>
    <property type="project" value="UniProtKB-KW"/>
</dbReference>
<accession>A0A0W0FZ16</accession>
<organism evidence="12 13">
    <name type="scientific">Moniliophthora roreri</name>
    <name type="common">Frosty pod rot fungus</name>
    <name type="synonym">Monilia roreri</name>
    <dbReference type="NCBI Taxonomy" id="221103"/>
    <lineage>
        <taxon>Eukaryota</taxon>
        <taxon>Fungi</taxon>
        <taxon>Dikarya</taxon>
        <taxon>Basidiomycota</taxon>
        <taxon>Agaricomycotina</taxon>
        <taxon>Agaricomycetes</taxon>
        <taxon>Agaricomycetidae</taxon>
        <taxon>Agaricales</taxon>
        <taxon>Marasmiineae</taxon>
        <taxon>Marasmiaceae</taxon>
        <taxon>Moniliophthora</taxon>
    </lineage>
</organism>
<dbReference type="InterPro" id="IPR001223">
    <property type="entry name" value="Glyco_hydro18_cat"/>
</dbReference>
<evidence type="ECO:0000256" key="3">
    <source>
        <dbReference type="ARBA" id="ARBA00022801"/>
    </source>
</evidence>
<evidence type="ECO:0000256" key="7">
    <source>
        <dbReference type="ARBA" id="ARBA00023326"/>
    </source>
</evidence>
<feature type="domain" description="GH18" evidence="11">
    <location>
        <begin position="53"/>
        <end position="333"/>
    </location>
</feature>
<evidence type="ECO:0000256" key="4">
    <source>
        <dbReference type="ARBA" id="ARBA00023024"/>
    </source>
</evidence>
<reference evidence="12 13" key="1">
    <citation type="submission" date="2015-12" db="EMBL/GenBank/DDBJ databases">
        <title>Draft genome sequence of Moniliophthora roreri, the causal agent of frosty pod rot of cacao.</title>
        <authorList>
            <person name="Aime M.C."/>
            <person name="Diaz-Valderrama J.R."/>
            <person name="Kijpornyongpan T."/>
            <person name="Phillips-Mora W."/>
        </authorList>
    </citation>
    <scope>NUCLEOTIDE SEQUENCE [LARGE SCALE GENOMIC DNA]</scope>
    <source>
        <strain evidence="12 13">MCA 2952</strain>
    </source>
</reference>
<dbReference type="SUPFAM" id="SSF51445">
    <property type="entry name" value="(Trans)glycosidases"/>
    <property type="match status" value="1"/>
</dbReference>
<evidence type="ECO:0000313" key="12">
    <source>
        <dbReference type="EMBL" id="KTB41599.1"/>
    </source>
</evidence>
<keyword evidence="5" id="KW-0119">Carbohydrate metabolism</keyword>
<dbReference type="PROSITE" id="PS01095">
    <property type="entry name" value="GH18_1"/>
    <property type="match status" value="1"/>
</dbReference>
<comment type="similarity">
    <text evidence="9">Belongs to the glycosyl hydrolase 18 family.</text>
</comment>
<keyword evidence="4" id="KW-0146">Chitin degradation</keyword>
<dbReference type="GO" id="GO:0006032">
    <property type="term" value="P:chitin catabolic process"/>
    <property type="evidence" value="ECO:0007669"/>
    <property type="project" value="UniProtKB-KW"/>
</dbReference>
<protein>
    <recommendedName>
        <fullName evidence="2">chitinase</fullName>
        <ecNumber evidence="2">3.2.1.14</ecNumber>
    </recommendedName>
</protein>
<dbReference type="Proteomes" id="UP000054988">
    <property type="component" value="Unassembled WGS sequence"/>
</dbReference>
<dbReference type="AlphaFoldDB" id="A0A0W0FZ16"/>
<evidence type="ECO:0000259" key="11">
    <source>
        <dbReference type="PROSITE" id="PS51910"/>
    </source>
</evidence>
<dbReference type="EC" id="3.2.1.14" evidence="2"/>
<evidence type="ECO:0000256" key="10">
    <source>
        <dbReference type="SAM" id="SignalP"/>
    </source>
</evidence>
<dbReference type="PROSITE" id="PS51910">
    <property type="entry name" value="GH18_2"/>
    <property type="match status" value="1"/>
</dbReference>
<dbReference type="InterPro" id="IPR050542">
    <property type="entry name" value="Glycosyl_Hydrlase18_Chitinase"/>
</dbReference>
<dbReference type="PANTHER" id="PTHR45708">
    <property type="entry name" value="ENDOCHITINASE"/>
    <property type="match status" value="1"/>
</dbReference>
<dbReference type="eggNOG" id="ENOG502SMK5">
    <property type="taxonomic scope" value="Eukaryota"/>
</dbReference>
<dbReference type="PANTHER" id="PTHR45708:SF49">
    <property type="entry name" value="ENDOCHITINASE"/>
    <property type="match status" value="1"/>
</dbReference>
<comment type="catalytic activity">
    <reaction evidence="1">
        <text>Random endo-hydrolysis of N-acetyl-beta-D-glucosaminide (1-&gt;4)-beta-linkages in chitin and chitodextrins.</text>
        <dbReference type="EC" id="3.2.1.14"/>
    </reaction>
</comment>
<evidence type="ECO:0000256" key="6">
    <source>
        <dbReference type="ARBA" id="ARBA00023295"/>
    </source>
</evidence>
<dbReference type="Pfam" id="PF00704">
    <property type="entry name" value="Glyco_hydro_18"/>
    <property type="match status" value="1"/>
</dbReference>
<dbReference type="Gene3D" id="3.20.20.80">
    <property type="entry name" value="Glycosidases"/>
    <property type="match status" value="1"/>
</dbReference>
<comment type="caution">
    <text evidence="12">The sequence shown here is derived from an EMBL/GenBank/DDBJ whole genome shotgun (WGS) entry which is preliminary data.</text>
</comment>
<evidence type="ECO:0000256" key="5">
    <source>
        <dbReference type="ARBA" id="ARBA00023277"/>
    </source>
</evidence>
<evidence type="ECO:0000313" key="13">
    <source>
        <dbReference type="Proteomes" id="UP000054988"/>
    </source>
</evidence>
<proteinExistence type="inferred from homology"/>
<keyword evidence="10" id="KW-0732">Signal</keyword>
<dbReference type="GO" id="GO:0008843">
    <property type="term" value="F:endochitinase activity"/>
    <property type="evidence" value="ECO:0007669"/>
    <property type="project" value="UniProtKB-EC"/>
</dbReference>
<evidence type="ECO:0000256" key="1">
    <source>
        <dbReference type="ARBA" id="ARBA00000822"/>
    </source>
</evidence>
<evidence type="ECO:0000256" key="8">
    <source>
        <dbReference type="RuleBase" id="RU000489"/>
    </source>
</evidence>
<dbReference type="EMBL" id="LATX01001438">
    <property type="protein sequence ID" value="KTB41599.1"/>
    <property type="molecule type" value="Genomic_DNA"/>
</dbReference>
<sequence length="333" mass="35817">MVAFSFSAIGISLAFLSFLGRVYGYPVNTTVTSFEGLDHQARDILARAAPAAPHWVVYTDTYVQGTNGPPSVSSLKGFNVVCLSFLLLEGAWDKAYEWTTLTADERASIKSQYAAAGIKLVVSVFGATDAPTSSNADPIATANKFADWVKQYNLDGVDVDYEDFNAIDAGNGKAETWLINFTKQLRAQLPQGQYILTHAPVAPWFSPGKFGGGAYLTVHNSVGSLIDWYNVQFYNQGTSEYTTCNGLLTTSSNTWPKSALFQIAASGVPLSKLVIGKPATTGDANNGYIDASTLATCLQTAKNQGWNGGAMAWQYPHAGSSWITTVRSKSWPV</sequence>
<keyword evidence="6 8" id="KW-0326">Glycosidase</keyword>
<dbReference type="InterPro" id="IPR017853">
    <property type="entry name" value="GH"/>
</dbReference>
<feature type="chain" id="PRO_5006902220" description="chitinase" evidence="10">
    <location>
        <begin position="25"/>
        <end position="333"/>
    </location>
</feature>
<gene>
    <name evidence="12" type="ORF">WG66_5748</name>
</gene>
<name>A0A0W0FZ16_MONRR</name>
<keyword evidence="3 8" id="KW-0378">Hydrolase</keyword>
<dbReference type="CDD" id="cd00598">
    <property type="entry name" value="GH18_chitinase-like"/>
    <property type="match status" value="1"/>
</dbReference>
<evidence type="ECO:0000256" key="9">
    <source>
        <dbReference type="RuleBase" id="RU004453"/>
    </source>
</evidence>